<protein>
    <recommendedName>
        <fullName evidence="3">DUF3052 domain-containing protein</fullName>
    </recommendedName>
</protein>
<evidence type="ECO:0000313" key="2">
    <source>
        <dbReference type="Proteomes" id="UP000297736"/>
    </source>
</evidence>
<proteinExistence type="predicted"/>
<evidence type="ECO:0008006" key="3">
    <source>
        <dbReference type="Google" id="ProtNLM"/>
    </source>
</evidence>
<organism evidence="1 2">
    <name type="scientific">Brevibacterium aurantiacum</name>
    <dbReference type="NCBI Taxonomy" id="273384"/>
    <lineage>
        <taxon>Bacteria</taxon>
        <taxon>Bacillati</taxon>
        <taxon>Actinomycetota</taxon>
        <taxon>Actinomycetes</taxon>
        <taxon>Micrococcales</taxon>
        <taxon>Brevibacteriaceae</taxon>
        <taxon>Brevibacterium</taxon>
    </lineage>
</organism>
<name>A0A4Z0KPN6_BREAU</name>
<comment type="caution">
    <text evidence="1">The sequence shown here is derived from an EMBL/GenBank/DDBJ whole genome shotgun (WGS) entry which is preliminary data.</text>
</comment>
<dbReference type="RefSeq" id="WP_135446894.1">
    <property type="nucleotide sequence ID" value="NZ_RHFF01000004.1"/>
</dbReference>
<accession>A0A4Z0KPN6</accession>
<dbReference type="Proteomes" id="UP000297736">
    <property type="component" value="Unassembled WGS sequence"/>
</dbReference>
<dbReference type="EMBL" id="RHFF01000004">
    <property type="protein sequence ID" value="TGD39754.1"/>
    <property type="molecule type" value="Genomic_DNA"/>
</dbReference>
<sequence length="146" mass="16266">MTSIQQTRTVAQKMGVKPGLRAYLRDAPATAVTAMGLPDLDVPETLTGELDYLHLFVVTQDRLREQFGELRDRLRPGGMLWVSWPKGGKLGTDLTIKSVIAIGYELNMVESTCLRIDEVWSGLKFTHPKPGKTYANSYGTLPDQRT</sequence>
<dbReference type="AlphaFoldDB" id="A0A4Z0KPN6"/>
<evidence type="ECO:0000313" key="1">
    <source>
        <dbReference type="EMBL" id="TGD39754.1"/>
    </source>
</evidence>
<gene>
    <name evidence="1" type="ORF">EB834_05670</name>
</gene>
<reference evidence="1 2" key="1">
    <citation type="submission" date="2018-10" db="EMBL/GenBank/DDBJ databases">
        <title>Brevibacterium genomes from Austrain hard cheese rinds.</title>
        <authorList>
            <person name="Anast J.M."/>
            <person name="Dzieciol M."/>
            <person name="Schultz D.L."/>
            <person name="Mann E."/>
            <person name="Wagner M."/>
            <person name="Schmitz-Esser S."/>
        </authorList>
    </citation>
    <scope>NUCLEOTIDE SEQUENCE [LARGE SCALE GENOMIC DNA]</scope>
    <source>
        <strain evidence="1 2">L261</strain>
    </source>
</reference>